<dbReference type="AlphaFoldDB" id="A0A679JJY0"/>
<dbReference type="PANTHER" id="PTHR43333:SF1">
    <property type="entry name" value="D-ISOMER SPECIFIC 2-HYDROXYACID DEHYDROGENASE NAD-BINDING DOMAIN-CONTAINING PROTEIN"/>
    <property type="match status" value="1"/>
</dbReference>
<organism evidence="4">
    <name type="scientific">Variovorax paradoxus</name>
    <dbReference type="NCBI Taxonomy" id="34073"/>
    <lineage>
        <taxon>Bacteria</taxon>
        <taxon>Pseudomonadati</taxon>
        <taxon>Pseudomonadota</taxon>
        <taxon>Betaproteobacteria</taxon>
        <taxon>Burkholderiales</taxon>
        <taxon>Comamonadaceae</taxon>
        <taxon>Variovorax</taxon>
    </lineage>
</organism>
<dbReference type="RefSeq" id="WP_339093264.1">
    <property type="nucleotide sequence ID" value="NZ_LR743508.1"/>
</dbReference>
<evidence type="ECO:0000313" key="4">
    <source>
        <dbReference type="EMBL" id="CAA2109321.1"/>
    </source>
</evidence>
<evidence type="ECO:0000259" key="3">
    <source>
        <dbReference type="Pfam" id="PF02826"/>
    </source>
</evidence>
<feature type="domain" description="D-isomer specific 2-hydroxyacid dehydrogenase NAD-binding" evidence="3">
    <location>
        <begin position="102"/>
        <end position="273"/>
    </location>
</feature>
<dbReference type="GO" id="GO:0051287">
    <property type="term" value="F:NAD binding"/>
    <property type="evidence" value="ECO:0007669"/>
    <property type="project" value="InterPro"/>
</dbReference>
<dbReference type="Pfam" id="PF02826">
    <property type="entry name" value="2-Hacid_dh_C"/>
    <property type="match status" value="1"/>
</dbReference>
<sequence length="308" mass="33380">MTTVALLSRSANLDFLRPLLLAADPTLDIATWPDPRCLDAEVAACWQSPPGIYERMPNLRLVHSIAAGVDNVVAGQDLRGLPVCRVVDPLLADGMLQFVLWGVLHFHRKIDQAMASQRAREWKRPLQTPASSCNVGLMGLGELGGHIASFLPRLGYTVSGWARSAREIPDVEVFSGEEGFEPFLSQVDVLVCLLPLTPQTRGILNARTFAAMPEGGALIHCGRGEHLVEADLLAAIDSGRLRGAVIDVFEQEPLPPDNPLWNAPGVVVTPHMATMAAFDVVASQIARNVAQLRTGEPLFNQVDMARGY</sequence>
<keyword evidence="4" id="KW-0670">Pyruvate</keyword>
<dbReference type="SUPFAM" id="SSF51735">
    <property type="entry name" value="NAD(P)-binding Rossmann-fold domains"/>
    <property type="match status" value="1"/>
</dbReference>
<name>A0A679JJY0_VARPD</name>
<dbReference type="EC" id="1.1.1.79" evidence="4"/>
<gene>
    <name evidence="4" type="primary">ghrA_2</name>
    <name evidence="4" type="ORF">VVAX_05592</name>
</gene>
<dbReference type="SUPFAM" id="SSF52283">
    <property type="entry name" value="Formate/glycerate dehydrogenase catalytic domain-like"/>
    <property type="match status" value="1"/>
</dbReference>
<dbReference type="Gene3D" id="3.40.50.720">
    <property type="entry name" value="NAD(P)-binding Rossmann-like Domain"/>
    <property type="match status" value="2"/>
</dbReference>
<dbReference type="PANTHER" id="PTHR43333">
    <property type="entry name" value="2-HACID_DH_C DOMAIN-CONTAINING PROTEIN"/>
    <property type="match status" value="1"/>
</dbReference>
<evidence type="ECO:0000256" key="1">
    <source>
        <dbReference type="ARBA" id="ARBA00023002"/>
    </source>
</evidence>
<dbReference type="InterPro" id="IPR006140">
    <property type="entry name" value="D-isomer_DH_NAD-bd"/>
</dbReference>
<dbReference type="GO" id="GO:0030267">
    <property type="term" value="F:glyoxylate reductase (NADPH) activity"/>
    <property type="evidence" value="ECO:0007669"/>
    <property type="project" value="UniProtKB-EC"/>
</dbReference>
<dbReference type="CDD" id="cd12164">
    <property type="entry name" value="GDH_like_2"/>
    <property type="match status" value="1"/>
</dbReference>
<protein>
    <submittedName>
        <fullName evidence="4">Glyoxylate/hydroxypyruvate reductase A</fullName>
        <ecNumber evidence="4">1.1.1.79</ecNumber>
    </submittedName>
</protein>
<evidence type="ECO:0000256" key="2">
    <source>
        <dbReference type="ARBA" id="ARBA00023027"/>
    </source>
</evidence>
<dbReference type="EMBL" id="LR743508">
    <property type="protein sequence ID" value="CAA2109321.1"/>
    <property type="molecule type" value="Genomic_DNA"/>
</dbReference>
<reference evidence="4" key="1">
    <citation type="submission" date="2019-12" db="EMBL/GenBank/DDBJ databases">
        <authorList>
            <person name="Cremers G."/>
        </authorList>
    </citation>
    <scope>NUCLEOTIDE SEQUENCE</scope>
    <source>
        <strain evidence="4">Vvax</strain>
    </source>
</reference>
<proteinExistence type="predicted"/>
<dbReference type="InterPro" id="IPR036291">
    <property type="entry name" value="NAD(P)-bd_dom_sf"/>
</dbReference>
<keyword evidence="1 4" id="KW-0560">Oxidoreductase</keyword>
<keyword evidence="2" id="KW-0520">NAD</keyword>
<accession>A0A679JJY0</accession>